<feature type="region of interest" description="Disordered" evidence="5">
    <location>
        <begin position="571"/>
        <end position="671"/>
    </location>
</feature>
<dbReference type="InterPro" id="IPR026058">
    <property type="entry name" value="LIPIN"/>
</dbReference>
<proteinExistence type="inferred from homology"/>
<dbReference type="PANTHER" id="PTHR12181:SF12">
    <property type="entry name" value="PHOSPHATIDATE PHOSPHATASE"/>
    <property type="match status" value="1"/>
</dbReference>
<accession>A0AAW1PSQ1</accession>
<dbReference type="SMART" id="SM00775">
    <property type="entry name" value="LNS2"/>
    <property type="match status" value="1"/>
</dbReference>
<feature type="compositionally biased region" description="Polar residues" evidence="5">
    <location>
        <begin position="1190"/>
        <end position="1200"/>
    </location>
</feature>
<dbReference type="InterPro" id="IPR031703">
    <property type="entry name" value="Lipin_mid"/>
</dbReference>
<dbReference type="PANTHER" id="PTHR12181">
    <property type="entry name" value="LIPIN"/>
    <property type="match status" value="1"/>
</dbReference>
<protein>
    <recommendedName>
        <fullName evidence="3">phosphatidate phosphatase</fullName>
        <ecNumber evidence="3">3.1.3.4</ecNumber>
    </recommendedName>
</protein>
<feature type="compositionally biased region" description="Low complexity" evidence="5">
    <location>
        <begin position="204"/>
        <end position="229"/>
    </location>
</feature>
<feature type="region of interest" description="Disordered" evidence="5">
    <location>
        <begin position="315"/>
        <end position="432"/>
    </location>
</feature>
<sequence>MPHEAPQLKMETKSSGPGIAYRAASSLKSSTVAAGLAVGSSIIAVAPQMVGAIDVMMVRQPDGSIKSSPFYVRFGKYTGLRTADKKVQITVNGVDTDFHMHLGRTGEAYFVAADGDEGFQEDGMAGIMSPASGYSSSDEPTPFATSQQASSLQVAMEEVKRQRQVASEPNLAQPTKATSPRKGPARSQSKIAPATEAMDTTYSAPAALPTPAPLGLQSVPSHSLPSSPLAGHIMHARSQSTPASPTIQDYDDLLADLVAGASTGGAPNPAGVAGLRLDGKDGTDLEKARQEAEKAGLHLEGDDDTLKARVKQEAEGMGLPVSHGTHVDTSEQRAVDIPKPSRGFWSSLIGSGGSSAAANADANAQTSPPEPRRFSPDFRQSSCEQWADADDLKRPSSEPSSPAAPIVTARGSSSRPPAHPWSVGRPRLLPTPSAAQPMPVVIEASKAAAPVDTPHAVPSGAEQQNSAIPAVPADPHRADSQGGERVGNRMELEAIDQGVREHETAQFAMFKAQKEMEEWTQGGEKPDVKREFRNIAEVNDMNAAAAGDGRDPSLDPTTSYREGAARALHISTRSPAQCHSSPTPSRATSDGSGASTRVQPATSPFSAEAYQAADAKPLSRSPSPEGPDADLDPETDGMTMGASPPDAGGYLGDSEALGLQGSLGPRGGSMSSVASDSFSLGRFGSSSNQGPSMLGRSLKSWAALDSFELSLCASLLRPDLSPQEALDTFEAHKVGEQRYAEAANDIIASPELVCRIGRRLFPFREALPMVLGVLAFGGQWDTVLTGTAGLPMAVAELPPEVGEQQKQSAQQQRGKSLNDKERRSSWRVWLGSWRSSSRKDDALAIAGGSGELLPNNGKRDESRTSVQSAPPGTLSPGADLALERMLSQRLHKPARRRAFVPTPQQLASLPLHEGQNTIDFTFGKQRQRAYVYFLKWNSRLVISDIDGTITKSDILGHFLPRVGVDWSHIGVNRLFTNIRANGYDIMYLSSRAIAQASATRDYLHSLKQNGESLPSGPVIISPDGLFPSLYRELVLRRPHEFKIRCLEDIRALFPPDWNPFYAGFGNRDTDEISYFTVGVPPSKIFIINPRGELRKASSTVATSTWASLTGINSLVDEMFPALLLEPSADTQQREEYSDYNFWHVQPAMIIDDPEPAARDAGQASDHDFESADEDDDSYDEDEDMPHRNGLTLSPFSSFPL</sequence>
<name>A0AAW1PSQ1_9CHLO</name>
<feature type="region of interest" description="Disordered" evidence="5">
    <location>
        <begin position="124"/>
        <end position="230"/>
    </location>
</feature>
<dbReference type="InterPro" id="IPR007651">
    <property type="entry name" value="Lipin_N"/>
</dbReference>
<dbReference type="Pfam" id="PF16876">
    <property type="entry name" value="Lipin_mid"/>
    <property type="match status" value="1"/>
</dbReference>
<feature type="region of interest" description="Disordered" evidence="5">
    <location>
        <begin position="800"/>
        <end position="820"/>
    </location>
</feature>
<comment type="similarity">
    <text evidence="2">Belongs to the lipin family.</text>
</comment>
<keyword evidence="4" id="KW-0378">Hydrolase</keyword>
<comment type="cofactor">
    <cofactor evidence="1">
        <name>Mg(2+)</name>
        <dbReference type="ChEBI" id="CHEBI:18420"/>
    </cofactor>
</comment>
<dbReference type="InterPro" id="IPR031315">
    <property type="entry name" value="LNS2/PITP"/>
</dbReference>
<evidence type="ECO:0000256" key="2">
    <source>
        <dbReference type="ARBA" id="ARBA00005476"/>
    </source>
</evidence>
<organism evidence="7 8">
    <name type="scientific">[Myrmecia] bisecta</name>
    <dbReference type="NCBI Taxonomy" id="41462"/>
    <lineage>
        <taxon>Eukaryota</taxon>
        <taxon>Viridiplantae</taxon>
        <taxon>Chlorophyta</taxon>
        <taxon>core chlorophytes</taxon>
        <taxon>Trebouxiophyceae</taxon>
        <taxon>Trebouxiales</taxon>
        <taxon>Trebouxiaceae</taxon>
        <taxon>Myrmecia</taxon>
    </lineage>
</organism>
<feature type="region of interest" description="Disordered" evidence="5">
    <location>
        <begin position="539"/>
        <end position="559"/>
    </location>
</feature>
<evidence type="ECO:0000256" key="5">
    <source>
        <dbReference type="SAM" id="MobiDB-lite"/>
    </source>
</evidence>
<evidence type="ECO:0000313" key="8">
    <source>
        <dbReference type="Proteomes" id="UP001489004"/>
    </source>
</evidence>
<keyword evidence="8" id="KW-1185">Reference proteome</keyword>
<dbReference type="Pfam" id="PF04571">
    <property type="entry name" value="Lipin_N"/>
    <property type="match status" value="1"/>
</dbReference>
<dbReference type="EMBL" id="JALJOR010000008">
    <property type="protein sequence ID" value="KAK9812760.1"/>
    <property type="molecule type" value="Genomic_DNA"/>
</dbReference>
<dbReference type="Pfam" id="PF08235">
    <property type="entry name" value="LNS2"/>
    <property type="match status" value="1"/>
</dbReference>
<feature type="compositionally biased region" description="Low complexity" evidence="5">
    <location>
        <begin position="354"/>
        <end position="364"/>
    </location>
</feature>
<feature type="domain" description="LNS2/PITP" evidence="6">
    <location>
        <begin position="940"/>
        <end position="1096"/>
    </location>
</feature>
<dbReference type="SUPFAM" id="SSF56784">
    <property type="entry name" value="HAD-like"/>
    <property type="match status" value="1"/>
</dbReference>
<comment type="caution">
    <text evidence="7">The sequence shown here is derived from an EMBL/GenBank/DDBJ whole genome shotgun (WGS) entry which is preliminary data.</text>
</comment>
<evidence type="ECO:0000313" key="7">
    <source>
        <dbReference type="EMBL" id="KAK9812760.1"/>
    </source>
</evidence>
<dbReference type="InterPro" id="IPR013209">
    <property type="entry name" value="LNS2"/>
</dbReference>
<dbReference type="GO" id="GO:0008195">
    <property type="term" value="F:phosphatidate phosphatase activity"/>
    <property type="evidence" value="ECO:0007669"/>
    <property type="project" value="UniProtKB-EC"/>
</dbReference>
<reference evidence="7 8" key="1">
    <citation type="journal article" date="2024" name="Nat. Commun.">
        <title>Phylogenomics reveals the evolutionary origins of lichenization in chlorophyte algae.</title>
        <authorList>
            <person name="Puginier C."/>
            <person name="Libourel C."/>
            <person name="Otte J."/>
            <person name="Skaloud P."/>
            <person name="Haon M."/>
            <person name="Grisel S."/>
            <person name="Petersen M."/>
            <person name="Berrin J.G."/>
            <person name="Delaux P.M."/>
            <person name="Dal Grande F."/>
            <person name="Keller J."/>
        </authorList>
    </citation>
    <scope>NUCLEOTIDE SEQUENCE [LARGE SCALE GENOMIC DNA]</scope>
    <source>
        <strain evidence="7 8">SAG 2043</strain>
    </source>
</reference>
<feature type="region of interest" description="Disordered" evidence="5">
    <location>
        <begin position="1153"/>
        <end position="1200"/>
    </location>
</feature>
<evidence type="ECO:0000256" key="4">
    <source>
        <dbReference type="ARBA" id="ARBA00022801"/>
    </source>
</evidence>
<feature type="compositionally biased region" description="Polar residues" evidence="5">
    <location>
        <begin position="164"/>
        <end position="178"/>
    </location>
</feature>
<gene>
    <name evidence="7" type="ORF">WJX72_003248</name>
</gene>
<dbReference type="Proteomes" id="UP001489004">
    <property type="component" value="Unassembled WGS sequence"/>
</dbReference>
<feature type="compositionally biased region" description="Basic and acidic residues" evidence="5">
    <location>
        <begin position="325"/>
        <end position="336"/>
    </location>
</feature>
<feature type="compositionally biased region" description="Acidic residues" evidence="5">
    <location>
        <begin position="1170"/>
        <end position="1183"/>
    </location>
</feature>
<dbReference type="AlphaFoldDB" id="A0AAW1PSQ1"/>
<feature type="compositionally biased region" description="Polar residues" evidence="5">
    <location>
        <begin position="571"/>
        <end position="605"/>
    </location>
</feature>
<evidence type="ECO:0000259" key="6">
    <source>
        <dbReference type="SMART" id="SM00775"/>
    </source>
</evidence>
<dbReference type="EC" id="3.1.3.4" evidence="3"/>
<evidence type="ECO:0000256" key="1">
    <source>
        <dbReference type="ARBA" id="ARBA00001946"/>
    </source>
</evidence>
<dbReference type="InterPro" id="IPR036412">
    <property type="entry name" value="HAD-like_sf"/>
</dbReference>
<evidence type="ECO:0000256" key="3">
    <source>
        <dbReference type="ARBA" id="ARBA00012638"/>
    </source>
</evidence>
<feature type="region of interest" description="Disordered" evidence="5">
    <location>
        <begin position="285"/>
        <end position="304"/>
    </location>
</feature>
<feature type="compositionally biased region" description="Polar residues" evidence="5">
    <location>
        <begin position="132"/>
        <end position="153"/>
    </location>
</feature>
<feature type="region of interest" description="Disordered" evidence="5">
    <location>
        <begin position="847"/>
        <end position="877"/>
    </location>
</feature>